<dbReference type="Pfam" id="PF03748">
    <property type="entry name" value="FliL"/>
    <property type="match status" value="1"/>
</dbReference>
<dbReference type="RefSeq" id="WP_053475671.1">
    <property type="nucleotide sequence ID" value="NZ_CP041305.1"/>
</dbReference>
<evidence type="ECO:0000256" key="10">
    <source>
        <dbReference type="RuleBase" id="RU364125"/>
    </source>
</evidence>
<dbReference type="PANTHER" id="PTHR35091">
    <property type="entry name" value="FLAGELLAR PROTEIN FLIL"/>
    <property type="match status" value="1"/>
</dbReference>
<dbReference type="GO" id="GO:0071978">
    <property type="term" value="P:bacterial-type flagellum-dependent swarming motility"/>
    <property type="evidence" value="ECO:0007669"/>
    <property type="project" value="TreeGrafter"/>
</dbReference>
<comment type="similarity">
    <text evidence="3 10">Belongs to the FliL family.</text>
</comment>
<comment type="subcellular location">
    <subcellularLocation>
        <location evidence="2">Cell membrane</location>
        <topology evidence="2">Single-pass membrane protein</topology>
    </subcellularLocation>
</comment>
<keyword evidence="9 10" id="KW-0472">Membrane</keyword>
<keyword evidence="11" id="KW-0966">Cell projection</keyword>
<evidence type="ECO:0000256" key="6">
    <source>
        <dbReference type="ARBA" id="ARBA00022692"/>
    </source>
</evidence>
<evidence type="ECO:0000313" key="11">
    <source>
        <dbReference type="EMBL" id="KQL19121.1"/>
    </source>
</evidence>
<accession>A0A0Q3QM26</accession>
<dbReference type="GO" id="GO:0009425">
    <property type="term" value="C:bacterial-type flagellum basal body"/>
    <property type="evidence" value="ECO:0007669"/>
    <property type="project" value="InterPro"/>
</dbReference>
<keyword evidence="7 10" id="KW-0283">Flagellar rotation</keyword>
<keyword evidence="12" id="KW-1185">Reference proteome</keyword>
<dbReference type="GO" id="GO:0006935">
    <property type="term" value="P:chemotaxis"/>
    <property type="evidence" value="ECO:0007669"/>
    <property type="project" value="UniProtKB-KW"/>
</dbReference>
<keyword evidence="11" id="KW-0282">Flagellum</keyword>
<keyword evidence="4 10" id="KW-1003">Cell membrane</keyword>
<evidence type="ECO:0000256" key="3">
    <source>
        <dbReference type="ARBA" id="ARBA00008281"/>
    </source>
</evidence>
<dbReference type="PATRIC" id="fig|1637975.4.peg.2069"/>
<evidence type="ECO:0000256" key="7">
    <source>
        <dbReference type="ARBA" id="ARBA00022779"/>
    </source>
</evidence>
<feature type="transmembrane region" description="Helical" evidence="10">
    <location>
        <begin position="6"/>
        <end position="28"/>
    </location>
</feature>
<dbReference type="Proteomes" id="UP000050996">
    <property type="component" value="Unassembled WGS sequence"/>
</dbReference>
<evidence type="ECO:0000256" key="2">
    <source>
        <dbReference type="ARBA" id="ARBA00004162"/>
    </source>
</evidence>
<evidence type="ECO:0000256" key="5">
    <source>
        <dbReference type="ARBA" id="ARBA00022500"/>
    </source>
</evidence>
<dbReference type="InterPro" id="IPR005503">
    <property type="entry name" value="FliL"/>
</dbReference>
<name>A0A0Q3QM26_9BACI</name>
<evidence type="ECO:0000256" key="9">
    <source>
        <dbReference type="ARBA" id="ARBA00023136"/>
    </source>
</evidence>
<comment type="caution">
    <text evidence="11">The sequence shown here is derived from an EMBL/GenBank/DDBJ whole genome shotgun (WGS) entry which is preliminary data.</text>
</comment>
<dbReference type="EMBL" id="LJIX01000006">
    <property type="protein sequence ID" value="KQL19121.1"/>
    <property type="molecule type" value="Genomic_DNA"/>
</dbReference>
<dbReference type="PANTHER" id="PTHR35091:SF2">
    <property type="entry name" value="FLAGELLAR PROTEIN FLIL"/>
    <property type="match status" value="1"/>
</dbReference>
<protein>
    <recommendedName>
        <fullName evidence="10">Flagellar protein FliL</fullName>
    </recommendedName>
</protein>
<evidence type="ECO:0000256" key="1">
    <source>
        <dbReference type="ARBA" id="ARBA00002254"/>
    </source>
</evidence>
<reference evidence="11 12" key="1">
    <citation type="submission" date="2015-09" db="EMBL/GenBank/DDBJ databases">
        <title>Genome sequencing project for genomic taxonomy and phylogenomics of Bacillus-like bacteria.</title>
        <authorList>
            <person name="Liu B."/>
            <person name="Wang J."/>
            <person name="Zhu Y."/>
            <person name="Liu G."/>
            <person name="Chen Q."/>
            <person name="Chen Z."/>
            <person name="Lan J."/>
            <person name="Che J."/>
            <person name="Ge C."/>
            <person name="Shi H."/>
            <person name="Pan Z."/>
            <person name="Liu X."/>
        </authorList>
    </citation>
    <scope>NUCLEOTIDE SEQUENCE [LARGE SCALE GENOMIC DNA]</scope>
    <source>
        <strain evidence="11 12">FJAT-18043</strain>
    </source>
</reference>
<sequence>MKNNKLVMIMIIMLVAITLVGAVAVIVVKQLNNDGSGPKEPSIDEVLEASVDVPQLTTNLASNDFIRISFKIQTDNKKAKEELEKRDFQVKDIIIQELSEMTAEDIQGKEGQMKLKEALKGKINGLMQKGKVEEVYITESLLQ</sequence>
<dbReference type="AlphaFoldDB" id="A0A0Q3QM26"/>
<dbReference type="GO" id="GO:0005886">
    <property type="term" value="C:plasma membrane"/>
    <property type="evidence" value="ECO:0007669"/>
    <property type="project" value="UniProtKB-SubCell"/>
</dbReference>
<dbReference type="STRING" id="1637975.AN957_11370"/>
<evidence type="ECO:0000256" key="8">
    <source>
        <dbReference type="ARBA" id="ARBA00022989"/>
    </source>
</evidence>
<evidence type="ECO:0000256" key="4">
    <source>
        <dbReference type="ARBA" id="ARBA00022475"/>
    </source>
</evidence>
<dbReference type="NCBIfam" id="NF005826">
    <property type="entry name" value="PRK07718.1"/>
    <property type="match status" value="1"/>
</dbReference>
<keyword evidence="6 10" id="KW-0812">Transmembrane</keyword>
<keyword evidence="8 10" id="KW-1133">Transmembrane helix</keyword>
<organism evidence="11 12">
    <name type="scientific">Cytobacillus solani</name>
    <dbReference type="NCBI Taxonomy" id="1637975"/>
    <lineage>
        <taxon>Bacteria</taxon>
        <taxon>Bacillati</taxon>
        <taxon>Bacillota</taxon>
        <taxon>Bacilli</taxon>
        <taxon>Bacillales</taxon>
        <taxon>Bacillaceae</taxon>
        <taxon>Cytobacillus</taxon>
    </lineage>
</organism>
<gene>
    <name evidence="11" type="primary">fliL</name>
    <name evidence="11" type="ORF">AN957_11370</name>
</gene>
<comment type="function">
    <text evidence="1 10">Controls the rotational direction of flagella during chemotaxis.</text>
</comment>
<keyword evidence="11" id="KW-0969">Cilium</keyword>
<keyword evidence="5 10" id="KW-0145">Chemotaxis</keyword>
<proteinExistence type="inferred from homology"/>
<evidence type="ECO:0000313" key="12">
    <source>
        <dbReference type="Proteomes" id="UP000050996"/>
    </source>
</evidence>